<accession>A0ABT6DJ70</accession>
<dbReference type="EMBL" id="JANRMI010000003">
    <property type="protein sequence ID" value="MDG0816908.1"/>
    <property type="molecule type" value="Genomic_DNA"/>
</dbReference>
<evidence type="ECO:0000256" key="1">
    <source>
        <dbReference type="SAM" id="Phobius"/>
    </source>
</evidence>
<evidence type="ECO:0000313" key="3">
    <source>
        <dbReference type="Proteomes" id="UP001152321"/>
    </source>
</evidence>
<gene>
    <name evidence="2" type="ORF">NWE73_11070</name>
</gene>
<proteinExistence type="predicted"/>
<keyword evidence="1" id="KW-1133">Transmembrane helix</keyword>
<name>A0ABT6DJ70_9BACT</name>
<dbReference type="RefSeq" id="WP_277578385.1">
    <property type="nucleotide sequence ID" value="NZ_JANRMI010000003.1"/>
</dbReference>
<reference evidence="2" key="1">
    <citation type="submission" date="2022-08" db="EMBL/GenBank/DDBJ databases">
        <title>Novel Bdellovibrio Species Isolated from Svalbard: Designation Bdellovibrio svalbardensis.</title>
        <authorList>
            <person name="Mitchell R.J."/>
            <person name="Choi S.Y."/>
        </authorList>
    </citation>
    <scope>NUCLEOTIDE SEQUENCE</scope>
    <source>
        <strain evidence="2">PAP01</strain>
    </source>
</reference>
<evidence type="ECO:0000313" key="2">
    <source>
        <dbReference type="EMBL" id="MDG0816908.1"/>
    </source>
</evidence>
<dbReference type="Proteomes" id="UP001152321">
    <property type="component" value="Unassembled WGS sequence"/>
</dbReference>
<evidence type="ECO:0008006" key="4">
    <source>
        <dbReference type="Google" id="ProtNLM"/>
    </source>
</evidence>
<keyword evidence="1" id="KW-0472">Membrane</keyword>
<organism evidence="2 3">
    <name type="scientific">Bdellovibrio svalbardensis</name>
    <dbReference type="NCBI Taxonomy" id="2972972"/>
    <lineage>
        <taxon>Bacteria</taxon>
        <taxon>Pseudomonadati</taxon>
        <taxon>Bdellovibrionota</taxon>
        <taxon>Bdellovibrionia</taxon>
        <taxon>Bdellovibrionales</taxon>
        <taxon>Pseudobdellovibrionaceae</taxon>
        <taxon>Bdellovibrio</taxon>
    </lineage>
</organism>
<feature type="transmembrane region" description="Helical" evidence="1">
    <location>
        <begin position="12"/>
        <end position="42"/>
    </location>
</feature>
<protein>
    <recommendedName>
        <fullName evidence="4">Sulfite exporter TauE/SafE family protein</fullName>
    </recommendedName>
</protein>
<keyword evidence="1" id="KW-0812">Transmembrane</keyword>
<dbReference type="PROSITE" id="PS51257">
    <property type="entry name" value="PROKAR_LIPOPROTEIN"/>
    <property type="match status" value="1"/>
</dbReference>
<sequence>MGLLKKIVYSNAIGFFMIVGACVGIVGGSMVICGASVIGLLLSGG</sequence>
<keyword evidence="3" id="KW-1185">Reference proteome</keyword>
<comment type="caution">
    <text evidence="2">The sequence shown here is derived from an EMBL/GenBank/DDBJ whole genome shotgun (WGS) entry which is preliminary data.</text>
</comment>